<dbReference type="EMBL" id="QLMD01000010">
    <property type="protein sequence ID" value="RAJ95368.1"/>
    <property type="molecule type" value="Genomic_DNA"/>
</dbReference>
<sequence length="174" mass="19669">MLGMLARLLKALNSEAGPWAIAWGFVLGMIMGLTPLLSLHNLIIIFLAMSLRINFSGFLIAWLFFSGVAYLFDPIADYIGESLLQAQALQGLWTSLYDQPWARLAQFNHTITLGSLTFALLFAPLWLFISYYLVVNYRARVKAWFIKLKIVQALRGSKFWGIYERLSSLRGGSV</sequence>
<dbReference type="Pfam" id="PF09835">
    <property type="entry name" value="DUF2062"/>
    <property type="match status" value="1"/>
</dbReference>
<dbReference type="InterPro" id="IPR019935">
    <property type="entry name" value="CHP03546"/>
</dbReference>
<evidence type="ECO:0000313" key="3">
    <source>
        <dbReference type="EMBL" id="RAJ95368.1"/>
    </source>
</evidence>
<evidence type="ECO:0000259" key="2">
    <source>
        <dbReference type="Pfam" id="PF09835"/>
    </source>
</evidence>
<dbReference type="NCBIfam" id="TIGR03546">
    <property type="entry name" value="TIGR03546 family protein"/>
    <property type="match status" value="1"/>
</dbReference>
<protein>
    <submittedName>
        <fullName evidence="4">DUF2062 domain-containing protein</fullName>
    </submittedName>
    <submittedName>
        <fullName evidence="3">Uncharacterized protein (TIGR03546 family)</fullName>
    </submittedName>
</protein>
<dbReference type="Proteomes" id="UP000287865">
    <property type="component" value="Unassembled WGS sequence"/>
</dbReference>
<keyword evidence="6" id="KW-1185">Reference proteome</keyword>
<feature type="transmembrane region" description="Helical" evidence="1">
    <location>
        <begin position="20"/>
        <end position="48"/>
    </location>
</feature>
<proteinExistence type="predicted"/>
<evidence type="ECO:0000313" key="6">
    <source>
        <dbReference type="Proteomes" id="UP000287865"/>
    </source>
</evidence>
<dbReference type="Proteomes" id="UP000249203">
    <property type="component" value="Unassembled WGS sequence"/>
</dbReference>
<evidence type="ECO:0000313" key="4">
    <source>
        <dbReference type="EMBL" id="RUO22740.1"/>
    </source>
</evidence>
<evidence type="ECO:0000256" key="1">
    <source>
        <dbReference type="SAM" id="Phobius"/>
    </source>
</evidence>
<dbReference type="RefSeq" id="WP_111569884.1">
    <property type="nucleotide sequence ID" value="NZ_PIPK01000010.1"/>
</dbReference>
<dbReference type="OrthoDB" id="370141at2"/>
<evidence type="ECO:0000313" key="5">
    <source>
        <dbReference type="Proteomes" id="UP000249203"/>
    </source>
</evidence>
<name>A0A327WRX0_9GAMM</name>
<accession>A0A327WRX0</accession>
<dbReference type="AlphaFoldDB" id="A0A327WRX0"/>
<keyword evidence="1" id="KW-0812">Transmembrane</keyword>
<comment type="caution">
    <text evidence="3">The sequence shown here is derived from an EMBL/GenBank/DDBJ whole genome shotgun (WGS) entry which is preliminary data.</text>
</comment>
<gene>
    <name evidence="3" type="ORF">B0I24_11051</name>
    <name evidence="4" type="ORF">CWE07_10775</name>
</gene>
<feature type="transmembrane region" description="Helical" evidence="1">
    <location>
        <begin position="55"/>
        <end position="72"/>
    </location>
</feature>
<dbReference type="EMBL" id="PIPK01000010">
    <property type="protein sequence ID" value="RUO22740.1"/>
    <property type="molecule type" value="Genomic_DNA"/>
</dbReference>
<feature type="domain" description="DUF2062" evidence="2">
    <location>
        <begin position="7"/>
        <end position="140"/>
    </location>
</feature>
<keyword evidence="1" id="KW-1133">Transmembrane helix</keyword>
<dbReference type="InterPro" id="IPR018639">
    <property type="entry name" value="DUF2062"/>
</dbReference>
<organism evidence="3 5">
    <name type="scientific">Aliidiomarina maris</name>
    <dbReference type="NCBI Taxonomy" id="531312"/>
    <lineage>
        <taxon>Bacteria</taxon>
        <taxon>Pseudomonadati</taxon>
        <taxon>Pseudomonadota</taxon>
        <taxon>Gammaproteobacteria</taxon>
        <taxon>Alteromonadales</taxon>
        <taxon>Idiomarinaceae</taxon>
        <taxon>Aliidiomarina</taxon>
    </lineage>
</organism>
<reference evidence="4 6" key="1">
    <citation type="journal article" date="2018" name="Front. Microbiol.">
        <title>Genome-Based Analysis Reveals the Taxonomy and Diversity of the Family Idiomarinaceae.</title>
        <authorList>
            <person name="Liu Y."/>
            <person name="Lai Q."/>
            <person name="Shao Z."/>
        </authorList>
    </citation>
    <scope>NUCLEOTIDE SEQUENCE [LARGE SCALE GENOMIC DNA]</scope>
    <source>
        <strain evidence="4 6">CF12-14</strain>
    </source>
</reference>
<reference evidence="3 5" key="2">
    <citation type="submission" date="2018-06" db="EMBL/GenBank/DDBJ databases">
        <title>Genomic Encyclopedia of Type Strains, Phase III (KMG-III): the genomes of soil and plant-associated and newly described type strains.</title>
        <authorList>
            <person name="Whitman W."/>
        </authorList>
    </citation>
    <scope>NUCLEOTIDE SEQUENCE [LARGE SCALE GENOMIC DNA]</scope>
    <source>
        <strain evidence="3 5">CGMCC 1.15366</strain>
    </source>
</reference>
<keyword evidence="1" id="KW-0472">Membrane</keyword>
<feature type="transmembrane region" description="Helical" evidence="1">
    <location>
        <begin position="111"/>
        <end position="134"/>
    </location>
</feature>